<dbReference type="AlphaFoldDB" id="A9UWB1"/>
<feature type="compositionally biased region" description="Basic and acidic residues" evidence="1">
    <location>
        <begin position="95"/>
        <end position="104"/>
    </location>
</feature>
<dbReference type="KEGG" id="mbr:MONBRDRAFT_36592"/>
<dbReference type="Proteomes" id="UP000001357">
    <property type="component" value="Unassembled WGS sequence"/>
</dbReference>
<feature type="compositionally biased region" description="Polar residues" evidence="1">
    <location>
        <begin position="149"/>
        <end position="163"/>
    </location>
</feature>
<evidence type="ECO:0000313" key="3">
    <source>
        <dbReference type="EMBL" id="EDQ90532.1"/>
    </source>
</evidence>
<evidence type="ECO:0000313" key="4">
    <source>
        <dbReference type="Proteomes" id="UP000001357"/>
    </source>
</evidence>
<feature type="region of interest" description="Disordered" evidence="1">
    <location>
        <begin position="88"/>
        <end position="108"/>
    </location>
</feature>
<feature type="region of interest" description="Disordered" evidence="1">
    <location>
        <begin position="1"/>
        <end position="29"/>
    </location>
</feature>
<protein>
    <submittedName>
        <fullName evidence="3">Uncharacterized protein</fullName>
    </submittedName>
</protein>
<feature type="compositionally biased region" description="Low complexity" evidence="1">
    <location>
        <begin position="1"/>
        <end position="25"/>
    </location>
</feature>
<proteinExistence type="predicted"/>
<feature type="region of interest" description="Disordered" evidence="1">
    <location>
        <begin position="131"/>
        <end position="163"/>
    </location>
</feature>
<dbReference type="RefSeq" id="XP_001744583.1">
    <property type="nucleotide sequence ID" value="XM_001744531.1"/>
</dbReference>
<keyword evidence="2" id="KW-0472">Membrane</keyword>
<sequence length="163" mass="17311">MATATTTTTWWSSSNNGSNGNISTTAAPSDRTDADAMTLISKILLIGLAAAIALALIIVVGFAIARFMGRRRRQFVVPLYDVTAEATSHQQTSLHNDEQADRPSLKSVGSGDSAICVAWDAPTVQIVMTTPQPTDEPTLVPPLPRLMRVSNNADHSSSTEDSS</sequence>
<evidence type="ECO:0000256" key="2">
    <source>
        <dbReference type="SAM" id="Phobius"/>
    </source>
</evidence>
<evidence type="ECO:0000256" key="1">
    <source>
        <dbReference type="SAM" id="MobiDB-lite"/>
    </source>
</evidence>
<dbReference type="EMBL" id="CH991547">
    <property type="protein sequence ID" value="EDQ90532.1"/>
    <property type="molecule type" value="Genomic_DNA"/>
</dbReference>
<dbReference type="InParanoid" id="A9UWB1"/>
<organism evidence="3 4">
    <name type="scientific">Monosiga brevicollis</name>
    <name type="common">Choanoflagellate</name>
    <dbReference type="NCBI Taxonomy" id="81824"/>
    <lineage>
        <taxon>Eukaryota</taxon>
        <taxon>Choanoflagellata</taxon>
        <taxon>Craspedida</taxon>
        <taxon>Salpingoecidae</taxon>
        <taxon>Monosiga</taxon>
    </lineage>
</organism>
<reference evidence="3 4" key="1">
    <citation type="journal article" date="2008" name="Nature">
        <title>The genome of the choanoflagellate Monosiga brevicollis and the origin of metazoans.</title>
        <authorList>
            <consortium name="JGI Sequencing"/>
            <person name="King N."/>
            <person name="Westbrook M.J."/>
            <person name="Young S.L."/>
            <person name="Kuo A."/>
            <person name="Abedin M."/>
            <person name="Chapman J."/>
            <person name="Fairclough S."/>
            <person name="Hellsten U."/>
            <person name="Isogai Y."/>
            <person name="Letunic I."/>
            <person name="Marr M."/>
            <person name="Pincus D."/>
            <person name="Putnam N."/>
            <person name="Rokas A."/>
            <person name="Wright K.J."/>
            <person name="Zuzow R."/>
            <person name="Dirks W."/>
            <person name="Good M."/>
            <person name="Goodstein D."/>
            <person name="Lemons D."/>
            <person name="Li W."/>
            <person name="Lyons J.B."/>
            <person name="Morris A."/>
            <person name="Nichols S."/>
            <person name="Richter D.J."/>
            <person name="Salamov A."/>
            <person name="Bork P."/>
            <person name="Lim W.A."/>
            <person name="Manning G."/>
            <person name="Miller W.T."/>
            <person name="McGinnis W."/>
            <person name="Shapiro H."/>
            <person name="Tjian R."/>
            <person name="Grigoriev I.V."/>
            <person name="Rokhsar D."/>
        </authorList>
    </citation>
    <scope>NUCLEOTIDE SEQUENCE [LARGE SCALE GENOMIC DNA]</scope>
    <source>
        <strain evidence="4">MX1 / ATCC 50154</strain>
    </source>
</reference>
<accession>A9UWB1</accession>
<keyword evidence="2" id="KW-0812">Transmembrane</keyword>
<keyword evidence="4" id="KW-1185">Reference proteome</keyword>
<keyword evidence="2" id="KW-1133">Transmembrane helix</keyword>
<feature type="transmembrane region" description="Helical" evidence="2">
    <location>
        <begin position="43"/>
        <end position="65"/>
    </location>
</feature>
<gene>
    <name evidence="3" type="ORF">MONBRDRAFT_36592</name>
</gene>
<dbReference type="GeneID" id="5889997"/>
<name>A9UWB1_MONBE</name>